<comment type="caution">
    <text evidence="1">The sequence shown here is derived from an EMBL/GenBank/DDBJ whole genome shotgun (WGS) entry which is preliminary data.</text>
</comment>
<dbReference type="EMBL" id="BLKX01000001">
    <property type="protein sequence ID" value="GFG77547.1"/>
    <property type="molecule type" value="Genomic_DNA"/>
</dbReference>
<reference evidence="1 2" key="1">
    <citation type="journal article" date="2019" name="Emerg. Microbes Infect.">
        <title>Comprehensive subspecies identification of 175 nontuberculous mycobacteria species based on 7547 genomic profiles.</title>
        <authorList>
            <person name="Matsumoto Y."/>
            <person name="Kinjo T."/>
            <person name="Motooka D."/>
            <person name="Nabeya D."/>
            <person name="Jung N."/>
            <person name="Uechi K."/>
            <person name="Horii T."/>
            <person name="Iida T."/>
            <person name="Fujita J."/>
            <person name="Nakamura S."/>
        </authorList>
    </citation>
    <scope>NUCLEOTIDE SEQUENCE [LARGE SCALE GENOMIC DNA]</scope>
    <source>
        <strain evidence="1 2">JCM 18565</strain>
    </source>
</reference>
<keyword evidence="2" id="KW-1185">Reference proteome</keyword>
<gene>
    <name evidence="1" type="ORF">MPRG_08230</name>
</gene>
<proteinExistence type="predicted"/>
<accession>A0ABQ1BZE7</accession>
<dbReference type="Proteomes" id="UP000465240">
    <property type="component" value="Unassembled WGS sequence"/>
</dbReference>
<protein>
    <submittedName>
        <fullName evidence="1">Uncharacterized protein</fullName>
    </submittedName>
</protein>
<evidence type="ECO:0000313" key="1">
    <source>
        <dbReference type="EMBL" id="GFG77547.1"/>
    </source>
</evidence>
<name>A0ABQ1BZE7_9MYCO</name>
<evidence type="ECO:0000313" key="2">
    <source>
        <dbReference type="Proteomes" id="UP000465240"/>
    </source>
</evidence>
<sequence>MLVSCPEARASASGAAITYDDIGGSPSPAARQPKDCAKCYEFRNDLVHKLNELPGPGAEAESPYRIAPGSETMCTVLRPLSSEVTMAPMNRRAALTVFGALATGGAIGARFVIRSIAGSPVTRVRLTNGPGGMGISAAEMQVYREMFARHTEITRTVEEVPGGVRTTTESTSPDLTAQLQAHVSGMYGRLGQGAEVMCMSPTLPSLFRNAGGYRRQLTFTPTGVIAEETADDPGLVETIRAHAREVSGFVRDGMPAMMQGMMGGSMMGPGGMMGPHHRS</sequence>
<organism evidence="1 2">
    <name type="scientific">Mycobacterium paragordonae</name>
    <dbReference type="NCBI Taxonomy" id="1389713"/>
    <lineage>
        <taxon>Bacteria</taxon>
        <taxon>Bacillati</taxon>
        <taxon>Actinomycetota</taxon>
        <taxon>Actinomycetes</taxon>
        <taxon>Mycobacteriales</taxon>
        <taxon>Mycobacteriaceae</taxon>
        <taxon>Mycobacterium</taxon>
    </lineage>
</organism>